<dbReference type="EMBL" id="QGMF01000550">
    <property type="protein sequence ID" value="TVY15150.1"/>
    <property type="molecule type" value="Genomic_DNA"/>
</dbReference>
<dbReference type="AlphaFoldDB" id="A0A8T9B545"/>
<dbReference type="OrthoDB" id="4156714at2759"/>
<dbReference type="Proteomes" id="UP000469559">
    <property type="component" value="Unassembled WGS sequence"/>
</dbReference>
<accession>A0A8T9B545</accession>
<evidence type="ECO:0000313" key="2">
    <source>
        <dbReference type="EMBL" id="TVY15150.1"/>
    </source>
</evidence>
<evidence type="ECO:0000256" key="1">
    <source>
        <dbReference type="SAM" id="MobiDB-lite"/>
    </source>
</evidence>
<protein>
    <submittedName>
        <fullName evidence="2">Uncharacterized protein</fullName>
    </submittedName>
</protein>
<proteinExistence type="predicted"/>
<evidence type="ECO:0000313" key="3">
    <source>
        <dbReference type="Proteomes" id="UP000469559"/>
    </source>
</evidence>
<keyword evidence="3" id="KW-1185">Reference proteome</keyword>
<organism evidence="2 3">
    <name type="scientific">Lachnellula arida</name>
    <dbReference type="NCBI Taxonomy" id="1316785"/>
    <lineage>
        <taxon>Eukaryota</taxon>
        <taxon>Fungi</taxon>
        <taxon>Dikarya</taxon>
        <taxon>Ascomycota</taxon>
        <taxon>Pezizomycotina</taxon>
        <taxon>Leotiomycetes</taxon>
        <taxon>Helotiales</taxon>
        <taxon>Lachnaceae</taxon>
        <taxon>Lachnellula</taxon>
    </lineage>
</organism>
<name>A0A8T9B545_9HELO</name>
<gene>
    <name evidence="2" type="ORF">LARI1_G006419</name>
</gene>
<sequence length="468" mass="53327">MDPQQRNLEGQVEVVDEDEVPPQYRVERHTSKLGRTRGSIRSKSGPRRRDNRSIQTPQAAPVNNPPWLFRVLPFFKLVSPASQQSSSNTAGEREQKENVGTLLETQGPQKWGCDVDQTQISQQQIIELEHQFQSILQVKECEWTAREKDLQTQIHQVQQYTAERDQVLQAEIHDIQLAKSALEKQHNALIRKQQEASFRQMESARWLPVDETKSLGEVDTAPLMQQLSNVVVFENGHLPESISTTAKSAMLLLNALLCDNIYMTFFRSPFFLLGEASDSSANGGSEGVLEDIYQRAKSANPQDAHIWRSQTLRLLMPPLRNDISEGEKKLHHTIEDATARVAQQQATAFLAGPASLLVENNTKSNVAHKLEKIYDEAARKSYMLWTRRTEMRCYTLRDIKQPGFDAESPFFDPDTLMRYEDHEGQLKDRPVTVLVHPLLQVAGTDEAKDYDEKRVWAKGVVWLDSKMA</sequence>
<feature type="region of interest" description="Disordered" evidence="1">
    <location>
        <begin position="1"/>
        <end position="62"/>
    </location>
</feature>
<comment type="caution">
    <text evidence="2">The sequence shown here is derived from an EMBL/GenBank/DDBJ whole genome shotgun (WGS) entry which is preliminary data.</text>
</comment>
<reference evidence="2 3" key="1">
    <citation type="submission" date="2018-05" db="EMBL/GenBank/DDBJ databases">
        <title>Whole genome sequencing for identification of molecular markers to develop diagnostic detection tools for the regulated plant pathogen Lachnellula willkommii.</title>
        <authorList>
            <person name="Giroux E."/>
            <person name="Bilodeau G."/>
        </authorList>
    </citation>
    <scope>NUCLEOTIDE SEQUENCE [LARGE SCALE GENOMIC DNA]</scope>
    <source>
        <strain evidence="2 3">CBS 203.66</strain>
    </source>
</reference>
<feature type="compositionally biased region" description="Basic residues" evidence="1">
    <location>
        <begin position="31"/>
        <end position="46"/>
    </location>
</feature>